<dbReference type="eggNOG" id="COG2363">
    <property type="taxonomic scope" value="Bacteria"/>
</dbReference>
<gene>
    <name evidence="7" type="ORF">EBAPG3_012820</name>
</gene>
<feature type="transmembrane region" description="Helical" evidence="6">
    <location>
        <begin position="101"/>
        <end position="121"/>
    </location>
</feature>
<feature type="transmembrane region" description="Helical" evidence="6">
    <location>
        <begin position="68"/>
        <end position="89"/>
    </location>
</feature>
<feature type="transmembrane region" description="Helical" evidence="6">
    <location>
        <begin position="47"/>
        <end position="63"/>
    </location>
</feature>
<dbReference type="EMBL" id="CP021106">
    <property type="protein sequence ID" value="ARO88579.1"/>
    <property type="molecule type" value="Genomic_DNA"/>
</dbReference>
<protein>
    <submittedName>
        <fullName evidence="7">DUF423 domain-containing protein</fullName>
    </submittedName>
</protein>
<dbReference type="Proteomes" id="UP000012179">
    <property type="component" value="Chromosome"/>
</dbReference>
<keyword evidence="3 6" id="KW-0812">Transmembrane</keyword>
<dbReference type="GO" id="GO:0005886">
    <property type="term" value="C:plasma membrane"/>
    <property type="evidence" value="ECO:0007669"/>
    <property type="project" value="TreeGrafter"/>
</dbReference>
<keyword evidence="4 6" id="KW-1133">Transmembrane helix</keyword>
<evidence type="ECO:0000256" key="4">
    <source>
        <dbReference type="ARBA" id="ARBA00022989"/>
    </source>
</evidence>
<keyword evidence="5 6" id="KW-0472">Membrane</keyword>
<dbReference type="OrthoDB" id="9802121at2"/>
<sequence>MPRTFLMLGAINAFLCVALGAFGAHGLKQRLSTDMLAVYQTGVQYHFYHALGLLAVGLILLHFPKSRLIVFSGWSMVAGIILFSVSLYALSLTGVRGLGAITPLGGVAFLSAWAMLAYGVWSAK</sequence>
<name>A0A1W6SS26_9PROT</name>
<proteinExistence type="inferred from homology"/>
<evidence type="ECO:0000256" key="3">
    <source>
        <dbReference type="ARBA" id="ARBA00022692"/>
    </source>
</evidence>
<dbReference type="AlphaFoldDB" id="A0A1W6SS26"/>
<dbReference type="Pfam" id="PF04241">
    <property type="entry name" value="DUF423"/>
    <property type="match status" value="1"/>
</dbReference>
<evidence type="ECO:0000313" key="7">
    <source>
        <dbReference type="EMBL" id="ARO88579.1"/>
    </source>
</evidence>
<comment type="subcellular location">
    <subcellularLocation>
        <location evidence="1">Membrane</location>
        <topology evidence="1">Multi-pass membrane protein</topology>
    </subcellularLocation>
</comment>
<dbReference type="KEGG" id="nlc:EBAPG3_012820"/>
<accession>A0A1W6SS26</accession>
<organism evidence="7 8">
    <name type="scientific">Nitrosospira lacus</name>
    <dbReference type="NCBI Taxonomy" id="1288494"/>
    <lineage>
        <taxon>Bacteria</taxon>
        <taxon>Pseudomonadati</taxon>
        <taxon>Pseudomonadota</taxon>
        <taxon>Betaproteobacteria</taxon>
        <taxon>Nitrosomonadales</taxon>
        <taxon>Nitrosomonadaceae</taxon>
        <taxon>Nitrosospira</taxon>
    </lineage>
</organism>
<dbReference type="RefSeq" id="WP_004177113.1">
    <property type="nucleotide sequence ID" value="NZ_CP021106.3"/>
</dbReference>
<evidence type="ECO:0000256" key="1">
    <source>
        <dbReference type="ARBA" id="ARBA00004141"/>
    </source>
</evidence>
<evidence type="ECO:0000256" key="2">
    <source>
        <dbReference type="ARBA" id="ARBA00009694"/>
    </source>
</evidence>
<reference evidence="7 8" key="1">
    <citation type="journal article" date="2015" name="Int. J. Syst. Evol. Microbiol.">
        <title>Nitrosospira lacus sp. nov., a psychrotolerant, ammonia-oxidizing bacterium from sandy lake sediment.</title>
        <authorList>
            <person name="Urakawa H."/>
            <person name="Garcia J.C."/>
            <person name="Nielsen J.L."/>
            <person name="Le V.Q."/>
            <person name="Kozlowski J.A."/>
            <person name="Stein L.Y."/>
            <person name="Lim C.K."/>
            <person name="Pommerening-Roser A."/>
            <person name="Martens-Habbena W."/>
            <person name="Stahl D.A."/>
            <person name="Klotz M.G."/>
        </authorList>
    </citation>
    <scope>NUCLEOTIDE SEQUENCE [LARGE SCALE GENOMIC DNA]</scope>
    <source>
        <strain evidence="7 8">APG3</strain>
    </source>
</reference>
<dbReference type="PANTHER" id="PTHR43461">
    <property type="entry name" value="TRANSMEMBRANE PROTEIN 256"/>
    <property type="match status" value="1"/>
</dbReference>
<dbReference type="PANTHER" id="PTHR43461:SF1">
    <property type="entry name" value="TRANSMEMBRANE PROTEIN 256"/>
    <property type="match status" value="1"/>
</dbReference>
<evidence type="ECO:0000256" key="5">
    <source>
        <dbReference type="ARBA" id="ARBA00023136"/>
    </source>
</evidence>
<keyword evidence="8" id="KW-1185">Reference proteome</keyword>
<dbReference type="InterPro" id="IPR006696">
    <property type="entry name" value="DUF423"/>
</dbReference>
<comment type="similarity">
    <text evidence="2">Belongs to the UPF0382 family.</text>
</comment>
<evidence type="ECO:0000256" key="6">
    <source>
        <dbReference type="SAM" id="Phobius"/>
    </source>
</evidence>
<evidence type="ECO:0000313" key="8">
    <source>
        <dbReference type="Proteomes" id="UP000012179"/>
    </source>
</evidence>